<dbReference type="AlphaFoldDB" id="D8Q6Y4"/>
<gene>
    <name evidence="2" type="ORF">SCHCODRAFT_109562</name>
</gene>
<dbReference type="EMBL" id="GL377307">
    <property type="protein sequence ID" value="EFI95934.1"/>
    <property type="molecule type" value="Genomic_DNA"/>
</dbReference>
<name>D8Q6Y4_SCHCM</name>
<dbReference type="STRING" id="578458.D8Q6Y4"/>
<dbReference type="RefSeq" id="XP_003030837.1">
    <property type="nucleotide sequence ID" value="XM_003030791.1"/>
</dbReference>
<evidence type="ECO:0000313" key="3">
    <source>
        <dbReference type="Proteomes" id="UP000007431"/>
    </source>
</evidence>
<organism evidence="3">
    <name type="scientific">Schizophyllum commune (strain H4-8 / FGSC 9210)</name>
    <name type="common">Split gill fungus</name>
    <dbReference type="NCBI Taxonomy" id="578458"/>
    <lineage>
        <taxon>Eukaryota</taxon>
        <taxon>Fungi</taxon>
        <taxon>Dikarya</taxon>
        <taxon>Basidiomycota</taxon>
        <taxon>Agaricomycotina</taxon>
        <taxon>Agaricomycetes</taxon>
        <taxon>Agaricomycetidae</taxon>
        <taxon>Agaricales</taxon>
        <taxon>Schizophyllaceae</taxon>
        <taxon>Schizophyllum</taxon>
    </lineage>
</organism>
<dbReference type="OrthoDB" id="3240925at2759"/>
<dbReference type="OMA" id="RCNAPTC"/>
<feature type="region of interest" description="Disordered" evidence="1">
    <location>
        <begin position="1"/>
        <end position="20"/>
    </location>
</feature>
<dbReference type="VEuPathDB" id="FungiDB:SCHCODRAFT_01154879"/>
<keyword evidence="3" id="KW-1185">Reference proteome</keyword>
<feature type="non-terminal residue" evidence="2">
    <location>
        <position position="187"/>
    </location>
</feature>
<proteinExistence type="predicted"/>
<feature type="region of interest" description="Disordered" evidence="1">
    <location>
        <begin position="111"/>
        <end position="136"/>
    </location>
</feature>
<dbReference type="HOGENOM" id="CLU_099923_0_0_1"/>
<protein>
    <submittedName>
        <fullName evidence="2">Uncharacterized protein</fullName>
    </submittedName>
</protein>
<dbReference type="eggNOG" id="ENOG502SZ3D">
    <property type="taxonomic scope" value="Eukaryota"/>
</dbReference>
<accession>D8Q6Y4</accession>
<reference evidence="2 3" key="1">
    <citation type="journal article" date="2010" name="Nat. Biotechnol.">
        <title>Genome sequence of the model mushroom Schizophyllum commune.</title>
        <authorList>
            <person name="Ohm R.A."/>
            <person name="de Jong J.F."/>
            <person name="Lugones L.G."/>
            <person name="Aerts A."/>
            <person name="Kothe E."/>
            <person name="Stajich J.E."/>
            <person name="de Vries R.P."/>
            <person name="Record E."/>
            <person name="Levasseur A."/>
            <person name="Baker S.E."/>
            <person name="Bartholomew K.A."/>
            <person name="Coutinho P.M."/>
            <person name="Erdmann S."/>
            <person name="Fowler T.J."/>
            <person name="Gathman A.C."/>
            <person name="Lombard V."/>
            <person name="Henrissat B."/>
            <person name="Knabe N."/>
            <person name="Kuees U."/>
            <person name="Lilly W.W."/>
            <person name="Lindquist E."/>
            <person name="Lucas S."/>
            <person name="Magnuson J.K."/>
            <person name="Piumi F."/>
            <person name="Raudaskoski M."/>
            <person name="Salamov A."/>
            <person name="Schmutz J."/>
            <person name="Schwarze F.W.M.R."/>
            <person name="vanKuyk P.A."/>
            <person name="Horton J.S."/>
            <person name="Grigoriev I.V."/>
            <person name="Woesten H.A.B."/>
        </authorList>
    </citation>
    <scope>NUCLEOTIDE SEQUENCE [LARGE SCALE GENOMIC DNA]</scope>
    <source>
        <strain evidence="3">H4-8 / FGSC 9210</strain>
    </source>
</reference>
<sequence>MPRNLATPPQKRRRLDTGASYVASSRPQTFSFPSTQISAGIRNVCGSCRRANLGQAALPSCSRCTQPTCSVCSRTCTIRVASVPPTPPLSYTPTPTPSPRHNGLILAPSTNLPLDKPSNPLATHGKRKKPFEPENEDKEFLQAGKALDGFAPGCGHLVCRSCCLELEEGVACRDCDELAKRAPNYLF</sequence>
<dbReference type="InParanoid" id="D8Q6Y4"/>
<dbReference type="GeneID" id="9592482"/>
<evidence type="ECO:0000256" key="1">
    <source>
        <dbReference type="SAM" id="MobiDB-lite"/>
    </source>
</evidence>
<evidence type="ECO:0000313" key="2">
    <source>
        <dbReference type="EMBL" id="EFI95934.1"/>
    </source>
</evidence>
<dbReference type="KEGG" id="scm:SCHCO_01154879"/>
<dbReference type="Proteomes" id="UP000007431">
    <property type="component" value="Unassembled WGS sequence"/>
</dbReference>